<organism evidence="2 3">
    <name type="scientific">Rhizobium tropici</name>
    <dbReference type="NCBI Taxonomy" id="398"/>
    <lineage>
        <taxon>Bacteria</taxon>
        <taxon>Pseudomonadati</taxon>
        <taxon>Pseudomonadota</taxon>
        <taxon>Alphaproteobacteria</taxon>
        <taxon>Hyphomicrobiales</taxon>
        <taxon>Rhizobiaceae</taxon>
        <taxon>Rhizobium/Agrobacterium group</taxon>
        <taxon>Rhizobium</taxon>
    </lineage>
</organism>
<keyword evidence="1" id="KW-0732">Signal</keyword>
<evidence type="ECO:0000256" key="1">
    <source>
        <dbReference type="SAM" id="SignalP"/>
    </source>
</evidence>
<dbReference type="RefSeq" id="WP_015339749.1">
    <property type="nucleotide sequence ID" value="NZ_JAADZA010000025.1"/>
</dbReference>
<dbReference type="Proteomes" id="UP000471190">
    <property type="component" value="Unassembled WGS sequence"/>
</dbReference>
<dbReference type="AlphaFoldDB" id="A0A6P1CA76"/>
<evidence type="ECO:0000313" key="2">
    <source>
        <dbReference type="EMBL" id="NEV13341.1"/>
    </source>
</evidence>
<sequence>MKLIKTLTLVSLLLALPACAASTRYVSPPPAPQLAKPDSALTKDCDAPVNIGDKALTQEQTENLWIPDRKALLECRRRHAALRDFYADRDSRLEGKK</sequence>
<feature type="chain" id="PRO_5026883465" evidence="1">
    <location>
        <begin position="21"/>
        <end position="97"/>
    </location>
</feature>
<dbReference type="EMBL" id="JAADZA010000025">
    <property type="protein sequence ID" value="NEV13341.1"/>
    <property type="molecule type" value="Genomic_DNA"/>
</dbReference>
<feature type="signal peptide" evidence="1">
    <location>
        <begin position="1"/>
        <end position="20"/>
    </location>
</feature>
<name>A0A6P1CA76_RHITR</name>
<gene>
    <name evidence="2" type="ORF">GXW80_20320</name>
</gene>
<accession>A0A6P1CA76</accession>
<evidence type="ECO:0000313" key="3">
    <source>
        <dbReference type="Proteomes" id="UP000471190"/>
    </source>
</evidence>
<reference evidence="2 3" key="1">
    <citation type="submission" date="2020-02" db="EMBL/GenBank/DDBJ databases">
        <title>Draft genome sequence of Rhizobium tropici.</title>
        <authorList>
            <person name="Khayi S."/>
            <person name="Jemo M."/>
        </authorList>
    </citation>
    <scope>NUCLEOTIDE SEQUENCE [LARGE SCALE GENOMIC DNA]</scope>
    <source>
        <strain evidence="2 3">A12</strain>
    </source>
</reference>
<comment type="caution">
    <text evidence="2">The sequence shown here is derived from an EMBL/GenBank/DDBJ whole genome shotgun (WGS) entry which is preliminary data.</text>
</comment>
<proteinExistence type="predicted"/>
<protein>
    <submittedName>
        <fullName evidence="2">Dehydrogenase</fullName>
    </submittedName>
</protein>